<reference evidence="2 3" key="1">
    <citation type="journal article" date="2005" name="Nature">
        <title>The genome sequence of the rice blast fungus Magnaporthe grisea.</title>
        <authorList>
            <person name="Dean R.A."/>
            <person name="Talbot N.J."/>
            <person name="Ebbole D.J."/>
            <person name="Farman M.L."/>
            <person name="Mitchell T.K."/>
            <person name="Orbach M.J."/>
            <person name="Thon M."/>
            <person name="Kulkarni R."/>
            <person name="Xu J.R."/>
            <person name="Pan H."/>
            <person name="Read N.D."/>
            <person name="Lee Y.H."/>
            <person name="Carbone I."/>
            <person name="Brown D."/>
            <person name="Oh Y.Y."/>
            <person name="Donofrio N."/>
            <person name="Jeong J.S."/>
            <person name="Soanes D.M."/>
            <person name="Djonovic S."/>
            <person name="Kolomiets E."/>
            <person name="Rehmeyer C."/>
            <person name="Li W."/>
            <person name="Harding M."/>
            <person name="Kim S."/>
            <person name="Lebrun M.H."/>
            <person name="Bohnert H."/>
            <person name="Coughlan S."/>
            <person name="Butler J."/>
            <person name="Calvo S."/>
            <person name="Ma L.J."/>
            <person name="Nicol R."/>
            <person name="Purcell S."/>
            <person name="Nusbaum C."/>
            <person name="Galagan J.E."/>
            <person name="Birren B.W."/>
        </authorList>
    </citation>
    <scope>NUCLEOTIDE SEQUENCE [LARGE SCALE GENOMIC DNA]</scope>
    <source>
        <strain evidence="3">70-15 / ATCC MYA-4617 / FGSC 8958</strain>
    </source>
</reference>
<name>G4MWL4_PYRO7</name>
<sequence length="208" mass="23806">MSMDCCRKASDKKGSLVTTWGHDQRNDELLRPLVAREFMKRKELRSRTGREATEKGKRRWRRGTPNSEQGLETPRRSCKYCRKCRGRWDSGKFRPLVHVMYSKRLGCLAHELLYPSGGVASGAEVDILGAVATPDWASNGPVPTKKNKRLSGQGPGGNRILSQRPNTKKRVAQDEPRYCPKRPSKRPPLIHIKAKRTWQQAGLEFWWI</sequence>
<proteinExistence type="predicted"/>
<evidence type="ECO:0000313" key="2">
    <source>
        <dbReference type="EMBL" id="EHA55069.1"/>
    </source>
</evidence>
<dbReference type="VEuPathDB" id="FungiDB:MGG_15783"/>
<dbReference type="RefSeq" id="XP_003714876.1">
    <property type="nucleotide sequence ID" value="XM_003714828.1"/>
</dbReference>
<protein>
    <submittedName>
        <fullName evidence="2">Uncharacterized protein</fullName>
    </submittedName>
</protein>
<evidence type="ECO:0000313" key="3">
    <source>
        <dbReference type="Proteomes" id="UP000009058"/>
    </source>
</evidence>
<feature type="compositionally biased region" description="Basic and acidic residues" evidence="1">
    <location>
        <begin position="42"/>
        <end position="55"/>
    </location>
</feature>
<reference key="2">
    <citation type="submission" date="2011-05" db="EMBL/GenBank/DDBJ databases">
        <title>The Genome Sequence of Magnaporthe oryzae 70-15.</title>
        <authorList>
            <consortium name="The Broad Institute Genome Sequencing Platform"/>
            <person name="Ma L.-J."/>
            <person name="Dead R."/>
            <person name="Young S.K."/>
            <person name="Zeng Q."/>
            <person name="Gargeya S."/>
            <person name="Fitzgerald M."/>
            <person name="Haas B."/>
            <person name="Abouelleil A."/>
            <person name="Alvarado L."/>
            <person name="Arachchi H.M."/>
            <person name="Berlin A."/>
            <person name="Brown A."/>
            <person name="Chapman S.B."/>
            <person name="Chen Z."/>
            <person name="Dunbar C."/>
            <person name="Freedman E."/>
            <person name="Gearin G."/>
            <person name="Gellesch M."/>
            <person name="Goldberg J."/>
            <person name="Griggs A."/>
            <person name="Gujja S."/>
            <person name="Heiman D."/>
            <person name="Howarth C."/>
            <person name="Larson L."/>
            <person name="Lui A."/>
            <person name="MacDonald P.J.P."/>
            <person name="Mehta T."/>
            <person name="Montmayeur A."/>
            <person name="Murphy C."/>
            <person name="Neiman D."/>
            <person name="Pearson M."/>
            <person name="Priest M."/>
            <person name="Roberts A."/>
            <person name="Saif S."/>
            <person name="Shea T."/>
            <person name="Shenoy N."/>
            <person name="Sisk P."/>
            <person name="Stolte C."/>
            <person name="Sykes S."/>
            <person name="Yandava C."/>
            <person name="Wortman J."/>
            <person name="Nusbaum C."/>
            <person name="Birren B."/>
        </authorList>
    </citation>
    <scope>NUCLEOTIDE SEQUENCE</scope>
    <source>
        <strain>70-15</strain>
    </source>
</reference>
<evidence type="ECO:0000256" key="1">
    <source>
        <dbReference type="SAM" id="MobiDB-lite"/>
    </source>
</evidence>
<dbReference type="KEGG" id="mgr:MGG_15783"/>
<dbReference type="EMBL" id="CM001232">
    <property type="protein sequence ID" value="EHA55069.1"/>
    <property type="molecule type" value="Genomic_DNA"/>
</dbReference>
<dbReference type="AlphaFoldDB" id="G4MWL4"/>
<keyword evidence="3" id="KW-1185">Reference proteome</keyword>
<dbReference type="GeneID" id="12985440"/>
<feature type="region of interest" description="Disordered" evidence="1">
    <location>
        <begin position="42"/>
        <end position="73"/>
    </location>
</feature>
<dbReference type="HOGENOM" id="CLU_1321129_0_0_1"/>
<dbReference type="Proteomes" id="UP000009058">
    <property type="component" value="Chromosome 2"/>
</dbReference>
<dbReference type="InParanoid" id="G4MWL4"/>
<feature type="region of interest" description="Disordered" evidence="1">
    <location>
        <begin position="135"/>
        <end position="186"/>
    </location>
</feature>
<gene>
    <name evidence="2" type="ORF">MGG_15783</name>
</gene>
<accession>G4MWL4</accession>
<organism evidence="2 3">
    <name type="scientific">Pyricularia oryzae (strain 70-15 / ATCC MYA-4617 / FGSC 8958)</name>
    <name type="common">Rice blast fungus</name>
    <name type="synonym">Magnaporthe oryzae</name>
    <dbReference type="NCBI Taxonomy" id="242507"/>
    <lineage>
        <taxon>Eukaryota</taxon>
        <taxon>Fungi</taxon>
        <taxon>Dikarya</taxon>
        <taxon>Ascomycota</taxon>
        <taxon>Pezizomycotina</taxon>
        <taxon>Sordariomycetes</taxon>
        <taxon>Sordariomycetidae</taxon>
        <taxon>Magnaporthales</taxon>
        <taxon>Pyriculariaceae</taxon>
        <taxon>Pyricularia</taxon>
    </lineage>
</organism>